<dbReference type="SMART" id="SM00060">
    <property type="entry name" value="FN3"/>
    <property type="match status" value="3"/>
</dbReference>
<feature type="signal peptide" evidence="4">
    <location>
        <begin position="1"/>
        <end position="22"/>
    </location>
</feature>
<dbReference type="PROSITE" id="PS50853">
    <property type="entry name" value="FN3"/>
    <property type="match status" value="2"/>
</dbReference>
<dbReference type="Proteomes" id="UP000503096">
    <property type="component" value="Chromosome"/>
</dbReference>
<dbReference type="Pfam" id="PF00041">
    <property type="entry name" value="fn3"/>
    <property type="match status" value="2"/>
</dbReference>
<dbReference type="InterPro" id="IPR053784">
    <property type="entry name" value="Choice_anch_U_dom"/>
</dbReference>
<dbReference type="CDD" id="cd00063">
    <property type="entry name" value="FN3"/>
    <property type="match status" value="2"/>
</dbReference>
<dbReference type="InterPro" id="IPR050964">
    <property type="entry name" value="Striated_Muscle_Regulatory"/>
</dbReference>
<feature type="region of interest" description="Disordered" evidence="2">
    <location>
        <begin position="427"/>
        <end position="448"/>
    </location>
</feature>
<sequence>MKSFTRALAVLAVSLLSLHANAVTTIVNEAWPAGQVRTLVTNINGPINGQQTSFTGYTAGPYNYVLWPFKVTQTGVYTATAATTGVAVNTTWFLNGFFSPSNTAPTTPLSSFIVAVLSLQSASPYVGTFTGMTFTAGQQYSILVAFNSNSIVGDFATVAITGPGCVIIGPVLCKPTEPLSPAAVGSGTTATVTFAAPTSDGGSPITGYTVVSNPAGGVDSNAGSTSTTHVVTGLTYGTSYTFTVVATNAQGSGGASLPSNSVTAMAVPNAPAIGAATPGNGQVSVAFTAPAANGSAILDYTANCGGTTATGAGSPIVVASLANGTPYTCTASARNAVGNGPASAASASVTPFTIPGAPAIPTVTRGNGQLTVAFTAPASNGSAITGYTVNCGGTIATGTTSPITVSGLTNSTSYTCTVFATNGAGNGPPSAASAPAVPAQSTASGASATGTGTISASFTGGGAACTFAVGQFIPLTGHAASPPNGTAPGATTFPHGLFDFRLTGCTPGSAITMTVTYPAALPAGSVYWKYGPTPSDTRPHWYTLPATIAGTTAIFTITDGQLGDDDLLANGTIVDQGGPGVPGAPGTVTAVPTLSEWMLMLLALVMLGSVVVIRRPSR</sequence>
<dbReference type="Gene3D" id="2.60.40.10">
    <property type="entry name" value="Immunoglobulins"/>
    <property type="match status" value="3"/>
</dbReference>
<evidence type="ECO:0000256" key="4">
    <source>
        <dbReference type="SAM" id="SignalP"/>
    </source>
</evidence>
<dbReference type="InterPro" id="IPR003961">
    <property type="entry name" value="FN3_dom"/>
</dbReference>
<dbReference type="RefSeq" id="WP_171162099.1">
    <property type="nucleotide sequence ID" value="NZ_CP053073.1"/>
</dbReference>
<name>A0A6M4H6V3_9PROT</name>
<gene>
    <name evidence="6" type="ORF">DSM104440_01919</name>
</gene>
<feature type="domain" description="Fibronectin type-III" evidence="5">
    <location>
        <begin position="175"/>
        <end position="269"/>
    </location>
</feature>
<dbReference type="PRINTS" id="PR00014">
    <property type="entry name" value="FNTYPEIII"/>
</dbReference>
<proteinExistence type="predicted"/>
<dbReference type="SUPFAM" id="SSF49265">
    <property type="entry name" value="Fibronectin type III"/>
    <property type="match status" value="2"/>
</dbReference>
<evidence type="ECO:0000256" key="2">
    <source>
        <dbReference type="SAM" id="MobiDB-lite"/>
    </source>
</evidence>
<protein>
    <recommendedName>
        <fullName evidence="5">Fibronectin type-III domain-containing protein</fullName>
    </recommendedName>
</protein>
<keyword evidence="7" id="KW-1185">Reference proteome</keyword>
<evidence type="ECO:0000313" key="6">
    <source>
        <dbReference type="EMBL" id="QJR15102.1"/>
    </source>
</evidence>
<organism evidence="6 7">
    <name type="scientific">Usitatibacter palustris</name>
    <dbReference type="NCBI Taxonomy" id="2732487"/>
    <lineage>
        <taxon>Bacteria</taxon>
        <taxon>Pseudomonadati</taxon>
        <taxon>Pseudomonadota</taxon>
        <taxon>Betaproteobacteria</taxon>
        <taxon>Nitrosomonadales</taxon>
        <taxon>Usitatibacteraceae</taxon>
        <taxon>Usitatibacter</taxon>
    </lineage>
</organism>
<keyword evidence="3" id="KW-0472">Membrane</keyword>
<dbReference type="PANTHER" id="PTHR13817:SF73">
    <property type="entry name" value="FIBRONECTIN TYPE-III DOMAIN-CONTAINING PROTEIN"/>
    <property type="match status" value="1"/>
</dbReference>
<dbReference type="InterPro" id="IPR036116">
    <property type="entry name" value="FN3_sf"/>
</dbReference>
<dbReference type="NCBIfam" id="TIGR04174">
    <property type="entry name" value="IPTL_CTERM"/>
    <property type="match status" value="1"/>
</dbReference>
<keyword evidence="1" id="KW-0677">Repeat</keyword>
<accession>A0A6M4H6V3</accession>
<dbReference type="Pfam" id="PF18203">
    <property type="entry name" value="IPTL-CTERM"/>
    <property type="match status" value="1"/>
</dbReference>
<keyword evidence="3" id="KW-1133">Transmembrane helix</keyword>
<feature type="domain" description="Fibronectin type-III" evidence="5">
    <location>
        <begin position="354"/>
        <end position="441"/>
    </location>
</feature>
<evidence type="ECO:0000256" key="3">
    <source>
        <dbReference type="SAM" id="Phobius"/>
    </source>
</evidence>
<evidence type="ECO:0000256" key="1">
    <source>
        <dbReference type="ARBA" id="ARBA00022737"/>
    </source>
</evidence>
<dbReference type="NCBIfam" id="NF041766">
    <property type="entry name" value="choice_anch_U"/>
    <property type="match status" value="1"/>
</dbReference>
<evidence type="ECO:0000313" key="7">
    <source>
        <dbReference type="Proteomes" id="UP000503096"/>
    </source>
</evidence>
<dbReference type="InterPro" id="IPR026442">
    <property type="entry name" value="IPTL_CTERM"/>
</dbReference>
<dbReference type="InterPro" id="IPR013783">
    <property type="entry name" value="Ig-like_fold"/>
</dbReference>
<keyword evidence="3" id="KW-0812">Transmembrane</keyword>
<keyword evidence="4" id="KW-0732">Signal</keyword>
<dbReference type="PANTHER" id="PTHR13817">
    <property type="entry name" value="TITIN"/>
    <property type="match status" value="1"/>
</dbReference>
<evidence type="ECO:0000259" key="5">
    <source>
        <dbReference type="PROSITE" id="PS50853"/>
    </source>
</evidence>
<feature type="chain" id="PRO_5026868818" description="Fibronectin type-III domain-containing protein" evidence="4">
    <location>
        <begin position="23"/>
        <end position="618"/>
    </location>
</feature>
<dbReference type="EMBL" id="CP053073">
    <property type="protein sequence ID" value="QJR15102.1"/>
    <property type="molecule type" value="Genomic_DNA"/>
</dbReference>
<dbReference type="InParanoid" id="A0A6M4H6V3"/>
<feature type="transmembrane region" description="Helical" evidence="3">
    <location>
        <begin position="597"/>
        <end position="613"/>
    </location>
</feature>
<dbReference type="KEGG" id="upl:DSM104440_01919"/>
<dbReference type="AlphaFoldDB" id="A0A6M4H6V3"/>
<reference evidence="6 7" key="1">
    <citation type="submission" date="2020-04" db="EMBL/GenBank/DDBJ databases">
        <title>Usitatibacter rugosus gen. nov., sp. nov. and Usitatibacter palustris sp. nov., novel members of Usitatibacteraceae fam. nov. within the order Nitrosomonadales isolated from soil.</title>
        <authorList>
            <person name="Huber K.J."/>
            <person name="Neumann-Schaal M."/>
            <person name="Geppert A."/>
            <person name="Luckner M."/>
            <person name="Wanner G."/>
            <person name="Overmann J."/>
        </authorList>
    </citation>
    <scope>NUCLEOTIDE SEQUENCE [LARGE SCALE GENOMIC DNA]</scope>
    <source>
        <strain evidence="6 7">Swamp67</strain>
    </source>
</reference>